<dbReference type="GO" id="GO:0006096">
    <property type="term" value="P:glycolytic process"/>
    <property type="evidence" value="ECO:0007669"/>
    <property type="project" value="UniProtKB-UniPathway"/>
</dbReference>
<dbReference type="SUPFAM" id="SSF54826">
    <property type="entry name" value="Enolase N-terminal domain-like"/>
    <property type="match status" value="1"/>
</dbReference>
<reference evidence="15" key="1">
    <citation type="journal article" date="2018" name="Biosci. Biotechnol. Biochem.">
        <title>Polysaccharide hydrolase of the hadal zone amphipods Hirondellea gigas.</title>
        <authorList>
            <person name="Kobayashi H."/>
            <person name="Nagahama T."/>
            <person name="Arai W."/>
            <person name="Sasagawa Y."/>
            <person name="Umeda M."/>
            <person name="Hayashi T."/>
            <person name="Nikaido I."/>
            <person name="Watanabe H."/>
            <person name="Oguri K."/>
            <person name="Kitazato H."/>
            <person name="Fujioka K."/>
            <person name="Kido Y."/>
            <person name="Takami H."/>
        </authorList>
    </citation>
    <scope>NUCLEOTIDE SEQUENCE</scope>
    <source>
        <tissue evidence="15">Whole body</tissue>
    </source>
</reference>
<name>A0A2R5L0F2_9CRUS</name>
<dbReference type="GO" id="GO:0000287">
    <property type="term" value="F:magnesium ion binding"/>
    <property type="evidence" value="ECO:0007669"/>
    <property type="project" value="InterPro"/>
</dbReference>
<feature type="active site" description="Proton acceptor" evidence="10">
    <location>
        <position position="372"/>
    </location>
</feature>
<comment type="similarity">
    <text evidence="2">Belongs to the enolase family.</text>
</comment>
<evidence type="ECO:0000256" key="2">
    <source>
        <dbReference type="ARBA" id="ARBA00009604"/>
    </source>
</evidence>
<dbReference type="UniPathway" id="UPA00109">
    <property type="reaction ID" value="UER00187"/>
</dbReference>
<evidence type="ECO:0000256" key="1">
    <source>
        <dbReference type="ARBA" id="ARBA00005031"/>
    </source>
</evidence>
<dbReference type="InterPro" id="IPR036849">
    <property type="entry name" value="Enolase-like_C_sf"/>
</dbReference>
<dbReference type="PANTHER" id="PTHR11902:SF1">
    <property type="entry name" value="ENOLASE"/>
    <property type="match status" value="1"/>
</dbReference>
<dbReference type="SMART" id="SM01192">
    <property type="entry name" value="Enolase_C"/>
    <property type="match status" value="1"/>
</dbReference>
<dbReference type="Gene3D" id="3.20.20.120">
    <property type="entry name" value="Enolase-like C-terminal domain"/>
    <property type="match status" value="1"/>
</dbReference>
<dbReference type="SUPFAM" id="SSF51604">
    <property type="entry name" value="Enolase C-terminal domain-like"/>
    <property type="match status" value="1"/>
</dbReference>
<dbReference type="Pfam" id="PF00113">
    <property type="entry name" value="Enolase_C"/>
    <property type="match status" value="1"/>
</dbReference>
<evidence type="ECO:0000259" key="14">
    <source>
        <dbReference type="SMART" id="SM01193"/>
    </source>
</evidence>
<dbReference type="InterPro" id="IPR020810">
    <property type="entry name" value="Enolase_C"/>
</dbReference>
<comment type="pathway">
    <text evidence="1">Carbohydrate degradation; glycolysis; pyruvate from D-glyceraldehyde 3-phosphate: step 4/5.</text>
</comment>
<keyword evidence="5 11" id="KW-0460">Magnesium</keyword>
<dbReference type="PRINTS" id="PR00148">
    <property type="entry name" value="ENOLASE"/>
</dbReference>
<organism evidence="15">
    <name type="scientific">Hirondellea gigas</name>
    <dbReference type="NCBI Taxonomy" id="1518452"/>
    <lineage>
        <taxon>Eukaryota</taxon>
        <taxon>Metazoa</taxon>
        <taxon>Ecdysozoa</taxon>
        <taxon>Arthropoda</taxon>
        <taxon>Crustacea</taxon>
        <taxon>Multicrustacea</taxon>
        <taxon>Malacostraca</taxon>
        <taxon>Eumalacostraca</taxon>
        <taxon>Peracarida</taxon>
        <taxon>Amphipoda</taxon>
        <taxon>Amphilochidea</taxon>
        <taxon>Lysianassida</taxon>
        <taxon>Lysianassidira</taxon>
        <taxon>Lysianassoidea</taxon>
        <taxon>Lysianassidae</taxon>
        <taxon>Hirondellea</taxon>
    </lineage>
</organism>
<dbReference type="CDD" id="cd03313">
    <property type="entry name" value="enolase"/>
    <property type="match status" value="1"/>
</dbReference>
<evidence type="ECO:0000313" key="15">
    <source>
        <dbReference type="EMBL" id="LAB73192.1"/>
    </source>
</evidence>
<feature type="domain" description="Enolase C-terminal TIM barrel" evidence="13">
    <location>
        <begin position="189"/>
        <end position="455"/>
    </location>
</feature>
<feature type="domain" description="Enolase N-terminal" evidence="14">
    <location>
        <begin position="70"/>
        <end position="200"/>
    </location>
</feature>
<dbReference type="SMART" id="SM01193">
    <property type="entry name" value="Enolase_N"/>
    <property type="match status" value="1"/>
</dbReference>
<dbReference type="AlphaFoldDB" id="A0A2R5L0F2"/>
<accession>A0A2R5L0F2</accession>
<evidence type="ECO:0000256" key="7">
    <source>
        <dbReference type="ARBA" id="ARBA00023239"/>
    </source>
</evidence>
<dbReference type="PROSITE" id="PS00164">
    <property type="entry name" value="ENOLASE"/>
    <property type="match status" value="1"/>
</dbReference>
<sequence>MSRQNKTGPVTEVETTGPVSSGTQEILNYIEKHDLTSVLNDAVNKLCREKPDNPWDFLAVEIENKNPCQISKLEAHEILDSRGNPTIEVSLYVGSKILSRGSAPSGASTGSNEALELRDGDEDRYMGKGTLKAVENVNNILSESLQSMDPRNLRACDEALCKADGTQLKENIGGNAITASSFAIAEAGAKLNKIELFQHFANAFHQNSAGLRYVTTVYHHLGKILVESYGKSARNLGDEGGFAPPLKDANEALKCIEKAIETAGFQCGTDIFLALDCAASEFYHEEKKQYEISPGKYLDSTALIGFYENLVKDHPALVSIEDGLHEKDYEGWINLTERLSSIMCVGDDLYTTNTDLIKKGIKEKWANALLLKVNQIGTISEAMEAARLVFAEKCNVIVSHRSGETPGSLIADLAVGIGAQYIKTGAPARGERISKYNRLLQIENFLKSHDLLFVNETPIDADGSQTDVNLSEVH</sequence>
<dbReference type="HAMAP" id="MF_00318">
    <property type="entry name" value="Enolase"/>
    <property type="match status" value="1"/>
</dbReference>
<evidence type="ECO:0000256" key="10">
    <source>
        <dbReference type="PIRSR" id="PIRSR001400-1"/>
    </source>
</evidence>
<feature type="binding site" evidence="11">
    <location>
        <position position="347"/>
    </location>
    <ligand>
        <name>Mg(2+)</name>
        <dbReference type="ChEBI" id="CHEBI:18420"/>
    </ligand>
</feature>
<dbReference type="GO" id="GO:0004634">
    <property type="term" value="F:phosphopyruvate hydratase activity"/>
    <property type="evidence" value="ECO:0007669"/>
    <property type="project" value="UniProtKB-EC"/>
</dbReference>
<dbReference type="Pfam" id="PF03952">
    <property type="entry name" value="Enolase_N"/>
    <property type="match status" value="1"/>
</dbReference>
<dbReference type="InterPro" id="IPR000941">
    <property type="entry name" value="Enolase"/>
</dbReference>
<evidence type="ECO:0000256" key="11">
    <source>
        <dbReference type="PIRSR" id="PIRSR001400-3"/>
    </source>
</evidence>
<evidence type="ECO:0000256" key="8">
    <source>
        <dbReference type="ARBA" id="ARBA00031125"/>
    </source>
</evidence>
<feature type="region of interest" description="Disordered" evidence="12">
    <location>
        <begin position="101"/>
        <end position="120"/>
    </location>
</feature>
<protein>
    <recommendedName>
        <fullName evidence="4">Enolase</fullName>
        <ecNumber evidence="3">4.2.1.11</ecNumber>
    </recommendedName>
    <alternativeName>
        <fullName evidence="8">2-phospho-D-glycerate hydro-lyase</fullName>
    </alternativeName>
    <alternativeName>
        <fullName evidence="9">2-phosphoglycerate dehydratase</fullName>
    </alternativeName>
</protein>
<dbReference type="GO" id="GO:0000015">
    <property type="term" value="C:phosphopyruvate hydratase complex"/>
    <property type="evidence" value="ECO:0007669"/>
    <property type="project" value="InterPro"/>
</dbReference>
<evidence type="ECO:0000256" key="6">
    <source>
        <dbReference type="ARBA" id="ARBA00023152"/>
    </source>
</evidence>
<evidence type="ECO:0000256" key="3">
    <source>
        <dbReference type="ARBA" id="ARBA00012058"/>
    </source>
</evidence>
<evidence type="ECO:0000256" key="9">
    <source>
        <dbReference type="ARBA" id="ARBA00032132"/>
    </source>
</evidence>
<dbReference type="Gene3D" id="1.20.890.10">
    <property type="entry name" value="cAMP-dependent protein kinase regulatory subunit, dimerization-anchoring domain"/>
    <property type="match status" value="1"/>
</dbReference>
<evidence type="ECO:0000259" key="13">
    <source>
        <dbReference type="SMART" id="SM01192"/>
    </source>
</evidence>
<dbReference type="InterPro" id="IPR029017">
    <property type="entry name" value="Enolase-like_N"/>
</dbReference>
<keyword evidence="6" id="KW-0324">Glycolysis</keyword>
<keyword evidence="11" id="KW-0479">Metal-binding</keyword>
<keyword evidence="7" id="KW-0456">Lyase</keyword>
<evidence type="ECO:0000256" key="12">
    <source>
        <dbReference type="SAM" id="MobiDB-lite"/>
    </source>
</evidence>
<dbReference type="SUPFAM" id="SSF47391">
    <property type="entry name" value="Dimerization-anchoring domain of cAMP-dependent PK regulatory subunit"/>
    <property type="match status" value="1"/>
</dbReference>
<feature type="binding site" evidence="11">
    <location>
        <position position="276"/>
    </location>
    <ligand>
        <name>Mg(2+)</name>
        <dbReference type="ChEBI" id="CHEBI:18420"/>
    </ligand>
</feature>
<dbReference type="Gene3D" id="3.30.390.10">
    <property type="entry name" value="Enolase-like, N-terminal domain"/>
    <property type="match status" value="1"/>
</dbReference>
<dbReference type="InterPro" id="IPR020811">
    <property type="entry name" value="Enolase_N"/>
</dbReference>
<dbReference type="EMBL" id="IACF01007609">
    <property type="protein sequence ID" value="LAB73192.1"/>
    <property type="molecule type" value="mRNA"/>
</dbReference>
<evidence type="ECO:0000256" key="4">
    <source>
        <dbReference type="ARBA" id="ARBA00017068"/>
    </source>
</evidence>
<dbReference type="EC" id="4.2.1.11" evidence="3"/>
<dbReference type="PANTHER" id="PTHR11902">
    <property type="entry name" value="ENOLASE"/>
    <property type="match status" value="1"/>
</dbReference>
<evidence type="ECO:0000256" key="5">
    <source>
        <dbReference type="ARBA" id="ARBA00022842"/>
    </source>
</evidence>
<dbReference type="InterPro" id="IPR020809">
    <property type="entry name" value="Enolase_CS"/>
</dbReference>
<proteinExistence type="evidence at transcript level"/>
<dbReference type="PIRSF" id="PIRSF001400">
    <property type="entry name" value="Enolase"/>
    <property type="match status" value="1"/>
</dbReference>
<feature type="active site" description="Proton donor" evidence="10">
    <location>
        <position position="239"/>
    </location>
</feature>
<feature type="binding site" evidence="11">
    <location>
        <position position="321"/>
    </location>
    <ligand>
        <name>Mg(2+)</name>
        <dbReference type="ChEBI" id="CHEBI:18420"/>
    </ligand>
</feature>
<comment type="cofactor">
    <cofactor evidence="11">
        <name>Mg(2+)</name>
        <dbReference type="ChEBI" id="CHEBI:18420"/>
    </cofactor>
    <text evidence="11">Mg(2+) is required for catalysis and for stabilizing the dimer.</text>
</comment>